<name>A0A0Q9YP45_9GAMM</name>
<dbReference type="STRING" id="295108.HT99x_00016"/>
<organism evidence="1">
    <name type="scientific">Candidatus Berkiella aquae</name>
    <dbReference type="NCBI Taxonomy" id="295108"/>
    <lineage>
        <taxon>Bacteria</taxon>
        <taxon>Pseudomonadati</taxon>
        <taxon>Pseudomonadota</taxon>
        <taxon>Gammaproteobacteria</taxon>
        <taxon>Candidatus Berkiellales</taxon>
        <taxon>Candidatus Berkiellaceae</taxon>
        <taxon>Candidatus Berkiella</taxon>
    </lineage>
</organism>
<dbReference type="Proteomes" id="UP000051497">
    <property type="component" value="Unassembled WGS sequence"/>
</dbReference>
<reference evidence="2" key="2">
    <citation type="journal article" date="2016" name="Genome Announc.">
        <title>Draft Genome Sequences of Two Novel Amoeba-Resistant Intranuclear Bacteria, 'Candidatus Berkiella cookevillensis' and 'Candidatus Berkiella aquae'.</title>
        <authorList>
            <person name="Mehari Y.T."/>
            <person name="Arivett B.A."/>
            <person name="Farone A.L."/>
            <person name="Gunderson J.H."/>
            <person name="Farone M.B."/>
        </authorList>
    </citation>
    <scope>NUCLEOTIDE SEQUENCE</scope>
    <source>
        <strain evidence="2">HT99</strain>
    </source>
</reference>
<comment type="caution">
    <text evidence="1">The sequence shown here is derived from an EMBL/GenBank/DDBJ whole genome shotgun (WGS) entry which is preliminary data.</text>
</comment>
<dbReference type="EMBL" id="LKAJ02000001">
    <property type="protein sequence ID" value="MCS5712155.1"/>
    <property type="molecule type" value="Genomic_DNA"/>
</dbReference>
<evidence type="ECO:0000313" key="2">
    <source>
        <dbReference type="EMBL" id="MCS5712155.1"/>
    </source>
</evidence>
<accession>A0A0Q9YP45</accession>
<keyword evidence="3" id="KW-1185">Reference proteome</keyword>
<gene>
    <name evidence="1" type="ORF">HT99x_00016</name>
    <name evidence="2" type="ORF">HT99x_011990</name>
</gene>
<dbReference type="EMBL" id="LKAJ01000001">
    <property type="protein sequence ID" value="KRG22480.1"/>
    <property type="molecule type" value="Genomic_DNA"/>
</dbReference>
<reference evidence="1" key="1">
    <citation type="submission" date="2015-09" db="EMBL/GenBank/DDBJ databases">
        <title>Draft Genome Sequences of Two Novel Amoeba-resistant Intranuclear Bacteria, Candidatus Berkiella cookevillensis and Candidatus Berkiella aquae.</title>
        <authorList>
            <person name="Mehari Y.T."/>
            <person name="Arivett B.A."/>
            <person name="Farone A.L."/>
            <person name="Gunderson J.H."/>
            <person name="Farone M.B."/>
        </authorList>
    </citation>
    <scope>NUCLEOTIDE SEQUENCE [LARGE SCALE GENOMIC DNA]</scope>
    <source>
        <strain evidence="1">HT99</strain>
    </source>
</reference>
<proteinExistence type="predicted"/>
<evidence type="ECO:0000313" key="1">
    <source>
        <dbReference type="EMBL" id="KRG22480.1"/>
    </source>
</evidence>
<evidence type="ECO:0000313" key="3">
    <source>
        <dbReference type="Proteomes" id="UP000051497"/>
    </source>
</evidence>
<dbReference type="AlphaFoldDB" id="A0A0Q9YP45"/>
<dbReference type="RefSeq" id="WP_075064686.1">
    <property type="nucleotide sequence ID" value="NZ_LKAJ02000001.1"/>
</dbReference>
<protein>
    <submittedName>
        <fullName evidence="1">Uncharacterized protein</fullName>
    </submittedName>
</protein>
<reference evidence="2" key="3">
    <citation type="submission" date="2021-06" db="EMBL/GenBank/DDBJ databases">
        <title>Genomic Description and Analysis of Intracellular Bacteria, Candidatus Berkiella cookevillensis and Candidatus Berkiella aquae.</title>
        <authorList>
            <person name="Kidane D.T."/>
            <person name="Mehari Y.T."/>
            <person name="Rice F.C."/>
            <person name="Arivett B.A."/>
            <person name="Farone A.L."/>
            <person name="Berk S.G."/>
            <person name="Farone M.B."/>
        </authorList>
    </citation>
    <scope>NUCLEOTIDE SEQUENCE</scope>
    <source>
        <strain evidence="2">HT99</strain>
    </source>
</reference>
<sequence length="389" mass="44806">MSTTGISQNSTILSPRDSHCHHKLPFYERLRHFIIPLQARASLYINQLNALFANLDVDTLRSPRDLTQLFVFAHIEIDLASIKSKQKQLLNIFSILFEIPAIKTIASQVFHGQPSKVLFVSDDELFSEGDCNYQSRIIRIASNISIYDIISTMLFEFCNAANTSLAVVSVKRFQTADDYALAMERAEYLTYNRHIHLLVILQRQESFVKVLETNGEDPDKIQREINRSYLSFSEYWRGANDSRIKGYSHSEYYRIHYRQLQELNHIFHKKDNKPSHSSQLIIHQPVMLTSNHEKKRLGLNDLFPIFSSTMAKDFLQAILKNANAIKILNSYQKSIAQHLAKHVTEKNLQKFKALNQASQAYFLSQYAILNSHLIEMPPKISAVKTTSSL</sequence>